<keyword evidence="3" id="KW-1185">Reference proteome</keyword>
<proteinExistence type="predicted"/>
<dbReference type="EMBL" id="KQ976502">
    <property type="protein sequence ID" value="KYM82988.1"/>
    <property type="molecule type" value="Genomic_DNA"/>
</dbReference>
<name>A0A195BEI8_9HYME</name>
<dbReference type="Proteomes" id="UP000078540">
    <property type="component" value="Unassembled WGS sequence"/>
</dbReference>
<evidence type="ECO:0000313" key="3">
    <source>
        <dbReference type="Proteomes" id="UP000078540"/>
    </source>
</evidence>
<dbReference type="AlphaFoldDB" id="A0A195BEI8"/>
<protein>
    <recommendedName>
        <fullName evidence="1">Mos1 transposase HTH domain-containing protein</fullName>
    </recommendedName>
</protein>
<organism evidence="2 3">
    <name type="scientific">Atta colombica</name>
    <dbReference type="NCBI Taxonomy" id="520822"/>
    <lineage>
        <taxon>Eukaryota</taxon>
        <taxon>Metazoa</taxon>
        <taxon>Ecdysozoa</taxon>
        <taxon>Arthropoda</taxon>
        <taxon>Hexapoda</taxon>
        <taxon>Insecta</taxon>
        <taxon>Pterygota</taxon>
        <taxon>Neoptera</taxon>
        <taxon>Endopterygota</taxon>
        <taxon>Hymenoptera</taxon>
        <taxon>Apocrita</taxon>
        <taxon>Aculeata</taxon>
        <taxon>Formicoidea</taxon>
        <taxon>Formicidae</taxon>
        <taxon>Myrmicinae</taxon>
        <taxon>Atta</taxon>
    </lineage>
</organism>
<reference evidence="2 3" key="1">
    <citation type="submission" date="2015-09" db="EMBL/GenBank/DDBJ databases">
        <title>Atta colombica WGS genome.</title>
        <authorList>
            <person name="Nygaard S."/>
            <person name="Hu H."/>
            <person name="Boomsma J."/>
            <person name="Zhang G."/>
        </authorList>
    </citation>
    <scope>NUCLEOTIDE SEQUENCE [LARGE SCALE GENOMIC DNA]</scope>
    <source>
        <strain evidence="2">Treedump-2</strain>
        <tissue evidence="2">Whole body</tissue>
    </source>
</reference>
<evidence type="ECO:0000259" key="1">
    <source>
        <dbReference type="Pfam" id="PF17906"/>
    </source>
</evidence>
<feature type="domain" description="Mos1 transposase HTH" evidence="1">
    <location>
        <begin position="8"/>
        <end position="34"/>
    </location>
</feature>
<dbReference type="Pfam" id="PF17906">
    <property type="entry name" value="HTH_48"/>
    <property type="match status" value="1"/>
</dbReference>
<dbReference type="STRING" id="520822.A0A195BEI8"/>
<dbReference type="Gene3D" id="1.10.10.1450">
    <property type="match status" value="1"/>
</dbReference>
<dbReference type="InterPro" id="IPR041426">
    <property type="entry name" value="Mos1_HTH"/>
</dbReference>
<evidence type="ECO:0000313" key="2">
    <source>
        <dbReference type="EMBL" id="KYM82988.1"/>
    </source>
</evidence>
<sequence length="200" mass="22863">MSSFEPNKRHLRELLIYFFNLKKSAAEAHRLLVACGGKFVCTSTPRTKIIPTIESLDNVFGTTEDSLATKVQNQLQMSETFREALRVGLSPLGQKYVEAVLRRTQDKESDIDHSVYKDGLIKYKRFDVDDANNTIIDGPDAMWKAFIEMCTDIERLMQLIVPSSSSIQDLNEEFVKIYDTNNIKLTLNGICLYNQQLFLI</sequence>
<gene>
    <name evidence="2" type="ORF">ALC53_06555</name>
</gene>
<accession>A0A195BEI8</accession>